<comment type="similarity">
    <text evidence="2">Belongs to the BMP lipoprotein family.</text>
</comment>
<sequence length="357" mass="37581">MRKLLLLIGALLAVHVALLLVRPSGALEPPSDEGLDVGIVFDVGGRGDKSFNDGAYLGATRAAEKLGARVRFIEPGEGSDREAGLRLLAAEGMDLVVGVGFIFTDDLTLLAKEYPNVRFAGVDLAVASDSAGRPIPPPPNLAALKFREEEGSYLVGALAALLSRESRIGDRAYRPTTRVGFVGGMDIPLIHKFEAGYRAGVTHVCPTCTVVAQYAGVTPEAFRNPGRGKELALSQYQSGVNVIFHASGSTGLGVFEAARATGKLAIGVDADQFAEAPGFILTSMVKGVDAAVFDAIQRVQAGTFTGGIQQFGLKEQGVGYVYDANNRALIPEALRARLETLRDSIIAGAITVPSDRQ</sequence>
<evidence type="ECO:0000259" key="7">
    <source>
        <dbReference type="Pfam" id="PF02608"/>
    </source>
</evidence>
<accession>A0AA37Q948</accession>
<keyword evidence="9" id="KW-1185">Reference proteome</keyword>
<dbReference type="GO" id="GO:0005886">
    <property type="term" value="C:plasma membrane"/>
    <property type="evidence" value="ECO:0007669"/>
    <property type="project" value="UniProtKB-SubCell"/>
</dbReference>
<evidence type="ECO:0000256" key="3">
    <source>
        <dbReference type="ARBA" id="ARBA00022475"/>
    </source>
</evidence>
<dbReference type="InterPro" id="IPR028082">
    <property type="entry name" value="Peripla_BP_I"/>
</dbReference>
<keyword evidence="6" id="KW-0449">Lipoprotein</keyword>
<reference evidence="8" key="1">
    <citation type="submission" date="2022-08" db="EMBL/GenBank/DDBJ databases">
        <title>Draft genome sequencing of Roseisolibacter agri AW1220.</title>
        <authorList>
            <person name="Tobiishi Y."/>
            <person name="Tonouchi A."/>
        </authorList>
    </citation>
    <scope>NUCLEOTIDE SEQUENCE</scope>
    <source>
        <strain evidence="8">AW1220</strain>
    </source>
</reference>
<dbReference type="PANTHER" id="PTHR34296">
    <property type="entry name" value="TRANSCRIPTIONAL ACTIVATOR PROTEIN MED"/>
    <property type="match status" value="1"/>
</dbReference>
<evidence type="ECO:0000256" key="6">
    <source>
        <dbReference type="ARBA" id="ARBA00023288"/>
    </source>
</evidence>
<comment type="subcellular location">
    <subcellularLocation>
        <location evidence="1">Cell membrane</location>
        <topology evidence="1">Lipid-anchor</topology>
    </subcellularLocation>
</comment>
<dbReference type="InterPro" id="IPR050957">
    <property type="entry name" value="BMP_lipoprotein"/>
</dbReference>
<comment type="caution">
    <text evidence="8">The sequence shown here is derived from an EMBL/GenBank/DDBJ whole genome shotgun (WGS) entry which is preliminary data.</text>
</comment>
<evidence type="ECO:0000256" key="5">
    <source>
        <dbReference type="ARBA" id="ARBA00023136"/>
    </source>
</evidence>
<dbReference type="PANTHER" id="PTHR34296:SF2">
    <property type="entry name" value="ABC TRANSPORTER GUANOSINE-BINDING PROTEIN NUPN"/>
    <property type="match status" value="1"/>
</dbReference>
<feature type="domain" description="ABC transporter substrate-binding protein PnrA-like" evidence="7">
    <location>
        <begin position="39"/>
        <end position="348"/>
    </location>
</feature>
<dbReference type="EMBL" id="BRXS01000005">
    <property type="protein sequence ID" value="GLC27007.1"/>
    <property type="molecule type" value="Genomic_DNA"/>
</dbReference>
<evidence type="ECO:0000256" key="4">
    <source>
        <dbReference type="ARBA" id="ARBA00022729"/>
    </source>
</evidence>
<name>A0AA37Q948_9BACT</name>
<dbReference type="RefSeq" id="WP_284351455.1">
    <property type="nucleotide sequence ID" value="NZ_BRXS01000005.1"/>
</dbReference>
<evidence type="ECO:0000313" key="8">
    <source>
        <dbReference type="EMBL" id="GLC27007.1"/>
    </source>
</evidence>
<keyword evidence="5" id="KW-0472">Membrane</keyword>
<dbReference type="SUPFAM" id="SSF53822">
    <property type="entry name" value="Periplasmic binding protein-like I"/>
    <property type="match status" value="1"/>
</dbReference>
<gene>
    <name evidence="8" type="ORF">rosag_35200</name>
</gene>
<proteinExistence type="inferred from homology"/>
<dbReference type="AlphaFoldDB" id="A0AA37Q948"/>
<evidence type="ECO:0000313" key="9">
    <source>
        <dbReference type="Proteomes" id="UP001161325"/>
    </source>
</evidence>
<organism evidence="8 9">
    <name type="scientific">Roseisolibacter agri</name>
    <dbReference type="NCBI Taxonomy" id="2014610"/>
    <lineage>
        <taxon>Bacteria</taxon>
        <taxon>Pseudomonadati</taxon>
        <taxon>Gemmatimonadota</taxon>
        <taxon>Gemmatimonadia</taxon>
        <taxon>Gemmatimonadales</taxon>
        <taxon>Gemmatimonadaceae</taxon>
        <taxon>Roseisolibacter</taxon>
    </lineage>
</organism>
<dbReference type="CDD" id="cd06354">
    <property type="entry name" value="PBP1_PrnA-like"/>
    <property type="match status" value="1"/>
</dbReference>
<dbReference type="Pfam" id="PF02608">
    <property type="entry name" value="Bmp"/>
    <property type="match status" value="1"/>
</dbReference>
<protein>
    <submittedName>
        <fullName evidence="8">BMP family ABC transporter substrate-binding protein</fullName>
    </submittedName>
</protein>
<dbReference type="Proteomes" id="UP001161325">
    <property type="component" value="Unassembled WGS sequence"/>
</dbReference>
<evidence type="ECO:0000256" key="2">
    <source>
        <dbReference type="ARBA" id="ARBA00008610"/>
    </source>
</evidence>
<evidence type="ECO:0000256" key="1">
    <source>
        <dbReference type="ARBA" id="ARBA00004193"/>
    </source>
</evidence>
<dbReference type="InterPro" id="IPR003760">
    <property type="entry name" value="PnrA-like"/>
</dbReference>
<keyword evidence="3" id="KW-1003">Cell membrane</keyword>
<dbReference type="Gene3D" id="3.40.50.2300">
    <property type="match status" value="2"/>
</dbReference>
<keyword evidence="4" id="KW-0732">Signal</keyword>